<dbReference type="GO" id="GO:0016740">
    <property type="term" value="F:transferase activity"/>
    <property type="evidence" value="ECO:0007669"/>
    <property type="project" value="UniProtKB-KW"/>
</dbReference>
<accession>A0A7W7M9H2</accession>
<organism evidence="2 3">
    <name type="scientific">Actinoplanes octamycinicus</name>
    <dbReference type="NCBI Taxonomy" id="135948"/>
    <lineage>
        <taxon>Bacteria</taxon>
        <taxon>Bacillati</taxon>
        <taxon>Actinomycetota</taxon>
        <taxon>Actinomycetes</taxon>
        <taxon>Micromonosporales</taxon>
        <taxon>Micromonosporaceae</taxon>
        <taxon>Actinoplanes</taxon>
    </lineage>
</organism>
<dbReference type="RefSeq" id="WP_185042416.1">
    <property type="nucleotide sequence ID" value="NZ_BAABFG010000005.1"/>
</dbReference>
<dbReference type="InterPro" id="IPR003141">
    <property type="entry name" value="Pol/His_phosphatase_N"/>
</dbReference>
<comment type="caution">
    <text evidence="2">The sequence shown here is derived from an EMBL/GenBank/DDBJ whole genome shotgun (WGS) entry which is preliminary data.</text>
</comment>
<dbReference type="Pfam" id="PF13263">
    <property type="entry name" value="PHP_C"/>
    <property type="match status" value="1"/>
</dbReference>
<dbReference type="CDD" id="cd07432">
    <property type="entry name" value="PHP_HisPPase"/>
    <property type="match status" value="1"/>
</dbReference>
<evidence type="ECO:0000259" key="1">
    <source>
        <dbReference type="SMART" id="SM00481"/>
    </source>
</evidence>
<dbReference type="InterPro" id="IPR043519">
    <property type="entry name" value="NT_sf"/>
</dbReference>
<dbReference type="SUPFAM" id="SSF81301">
    <property type="entry name" value="Nucleotidyltransferase"/>
    <property type="match status" value="1"/>
</dbReference>
<dbReference type="EMBL" id="JACHNB010000001">
    <property type="protein sequence ID" value="MBB4741994.1"/>
    <property type="molecule type" value="Genomic_DNA"/>
</dbReference>
<dbReference type="InterPro" id="IPR007344">
    <property type="entry name" value="GrpB/CoaE"/>
</dbReference>
<name>A0A7W7M9H2_9ACTN</name>
<dbReference type="Gene3D" id="3.30.460.10">
    <property type="entry name" value="Beta Polymerase, domain 2"/>
    <property type="match status" value="1"/>
</dbReference>
<dbReference type="NCBIfam" id="NF038032">
    <property type="entry name" value="CehA_McbA_metalo"/>
    <property type="match status" value="1"/>
</dbReference>
<dbReference type="PANTHER" id="PTHR34822">
    <property type="entry name" value="GRPB DOMAIN PROTEIN (AFU_ORTHOLOGUE AFUA_1G01530)"/>
    <property type="match status" value="1"/>
</dbReference>
<evidence type="ECO:0000313" key="2">
    <source>
        <dbReference type="EMBL" id="MBB4741994.1"/>
    </source>
</evidence>
<reference evidence="2 3" key="1">
    <citation type="submission" date="2020-08" db="EMBL/GenBank/DDBJ databases">
        <title>Sequencing the genomes of 1000 actinobacteria strains.</title>
        <authorList>
            <person name="Klenk H.-P."/>
        </authorList>
    </citation>
    <scope>NUCLEOTIDE SEQUENCE [LARGE SCALE GENOMIC DNA]</scope>
    <source>
        <strain evidence="2 3">DSM 45809</strain>
    </source>
</reference>
<feature type="domain" description="Polymerase/histidinol phosphatase N-terminal" evidence="1">
    <location>
        <begin position="197"/>
        <end position="262"/>
    </location>
</feature>
<proteinExistence type="predicted"/>
<dbReference type="Pfam" id="PF04229">
    <property type="entry name" value="GrpB"/>
    <property type="match status" value="1"/>
</dbReference>
<keyword evidence="3" id="KW-1185">Reference proteome</keyword>
<dbReference type="Gene3D" id="3.20.20.140">
    <property type="entry name" value="Metal-dependent hydrolases"/>
    <property type="match status" value="1"/>
</dbReference>
<dbReference type="PANTHER" id="PTHR34822:SF1">
    <property type="entry name" value="GRPB FAMILY PROTEIN"/>
    <property type="match status" value="1"/>
</dbReference>
<dbReference type="SMART" id="SM00481">
    <property type="entry name" value="POLIIIAc"/>
    <property type="match status" value="1"/>
</dbReference>
<protein>
    <submittedName>
        <fullName evidence="2">GrpB-like predicted nucleotidyltransferase (UPF0157 family)</fullName>
    </submittedName>
</protein>
<keyword evidence="2" id="KW-0808">Transferase</keyword>
<dbReference type="InterPro" id="IPR016195">
    <property type="entry name" value="Pol/histidinol_Pase-like"/>
</dbReference>
<dbReference type="AlphaFoldDB" id="A0A7W7M9H2"/>
<evidence type="ECO:0000313" key="3">
    <source>
        <dbReference type="Proteomes" id="UP000546162"/>
    </source>
</evidence>
<gene>
    <name evidence="2" type="ORF">BJY16_005453</name>
</gene>
<sequence>MASVPGLRVVDYDPAWPDLAVAAITELERALPDVLVAIEHIGSTAVPGLAAKPIIDLMAAVPDLGIVHQREETLAGLGYRRHVNGMVDRLLYVRATDGDRTHILHVVTVESWPTRNQRMLRDHLRAHPDDAQRYARLKRELAAGGIAPGEYARAKTGLIQELTDRARAARGLPPVPVWEKTGARAERDGRGAGWFCGDLHVHTRCSHAGELTPAQVAAAAREAGLDFLAVTEHNNADSHGAWEPLAGDDLLVILGQEVVTASGHWLALGLDRGQVIDWRHDHRDGVDRVRRAGGLCVVAHPHAPYPSGTFEYPVERFDAVEVWNGRWTSDLPWNADNEAALADWGRDLAAAVRRGRWQPAIGDSDAHLHGQLGTPQTVVLAGELSADAVLAGVRAGRCWVAESADVRLSFTARAGDRGAGIGEVLDTGGEAVAAAVQVSGVPSGTVTFHTDRGVPHRHILPGTGSGSADWLTSAGESAFVRIEVRHPSGRMAALTNPIILI</sequence>
<dbReference type="SUPFAM" id="SSF89550">
    <property type="entry name" value="PHP domain-like"/>
    <property type="match status" value="1"/>
</dbReference>
<dbReference type="Proteomes" id="UP000546162">
    <property type="component" value="Unassembled WGS sequence"/>
</dbReference>